<accession>A0AAV7QZQ7</accession>
<dbReference type="PANTHER" id="PTHR47299">
    <property type="entry name" value="PROTEIN FAM166A"/>
    <property type="match status" value="1"/>
</dbReference>
<reference evidence="1" key="1">
    <citation type="journal article" date="2022" name="bioRxiv">
        <title>Sequencing and chromosome-scale assembly of the giantPleurodeles waltlgenome.</title>
        <authorList>
            <person name="Brown T."/>
            <person name="Elewa A."/>
            <person name="Iarovenko S."/>
            <person name="Subramanian E."/>
            <person name="Araus A.J."/>
            <person name="Petzold A."/>
            <person name="Susuki M."/>
            <person name="Suzuki K.-i.T."/>
            <person name="Hayashi T."/>
            <person name="Toyoda A."/>
            <person name="Oliveira C."/>
            <person name="Osipova E."/>
            <person name="Leigh N.D."/>
            <person name="Simon A."/>
            <person name="Yun M.H."/>
        </authorList>
    </citation>
    <scope>NUCLEOTIDE SEQUENCE</scope>
    <source>
        <strain evidence="1">20211129_DDA</strain>
        <tissue evidence="1">Liver</tissue>
    </source>
</reference>
<gene>
    <name evidence="1" type="ORF">NDU88_011648</name>
</gene>
<proteinExistence type="predicted"/>
<dbReference type="InterPro" id="IPR052683">
    <property type="entry name" value="CIMIP2A"/>
</dbReference>
<protein>
    <recommendedName>
        <fullName evidence="3">PiggyBac transposable element-derived protein domain-containing protein</fullName>
    </recommendedName>
</protein>
<organism evidence="1 2">
    <name type="scientific">Pleurodeles waltl</name>
    <name type="common">Iberian ribbed newt</name>
    <dbReference type="NCBI Taxonomy" id="8319"/>
    <lineage>
        <taxon>Eukaryota</taxon>
        <taxon>Metazoa</taxon>
        <taxon>Chordata</taxon>
        <taxon>Craniata</taxon>
        <taxon>Vertebrata</taxon>
        <taxon>Euteleostomi</taxon>
        <taxon>Amphibia</taxon>
        <taxon>Batrachia</taxon>
        <taxon>Caudata</taxon>
        <taxon>Salamandroidea</taxon>
        <taxon>Salamandridae</taxon>
        <taxon>Pleurodelinae</taxon>
        <taxon>Pleurodeles</taxon>
    </lineage>
</organism>
<keyword evidence="2" id="KW-1185">Reference proteome</keyword>
<sequence length="182" mass="21078">METTEERWSTHFQEAQMDLNLTKRDIASYWWSNKMPLVAEWMESMTYCFQKKETTSQARVPHKRMRQFGGFGYSGFIPRFTWNIGENFRTGVKNSLNEFESAQDSAASAREICYKRNFFAVAAISCDKTISHSVQIRSPFGRTEDHPLLTHWPKVKIYNPDGIIPRYTGFVPGEFGKNAAIN</sequence>
<comment type="caution">
    <text evidence="1">The sequence shown here is derived from an EMBL/GenBank/DDBJ whole genome shotgun (WGS) entry which is preliminary data.</text>
</comment>
<dbReference type="EMBL" id="JANPWB010000010">
    <property type="protein sequence ID" value="KAJ1145359.1"/>
    <property type="molecule type" value="Genomic_DNA"/>
</dbReference>
<evidence type="ECO:0000313" key="1">
    <source>
        <dbReference type="EMBL" id="KAJ1145359.1"/>
    </source>
</evidence>
<dbReference type="PANTHER" id="PTHR47299:SF1">
    <property type="entry name" value="PROTEIN FAM166A"/>
    <property type="match status" value="1"/>
</dbReference>
<name>A0AAV7QZQ7_PLEWA</name>
<evidence type="ECO:0008006" key="3">
    <source>
        <dbReference type="Google" id="ProtNLM"/>
    </source>
</evidence>
<evidence type="ECO:0000313" key="2">
    <source>
        <dbReference type="Proteomes" id="UP001066276"/>
    </source>
</evidence>
<dbReference type="AlphaFoldDB" id="A0AAV7QZQ7"/>
<dbReference type="Proteomes" id="UP001066276">
    <property type="component" value="Chromosome 6"/>
</dbReference>
<dbReference type="GO" id="GO:0005634">
    <property type="term" value="C:nucleus"/>
    <property type="evidence" value="ECO:0007669"/>
    <property type="project" value="TreeGrafter"/>
</dbReference>